<dbReference type="PANTHER" id="PTHR33351">
    <property type="entry name" value="HISACTOPHILIN-1-RELATED"/>
    <property type="match status" value="1"/>
</dbReference>
<dbReference type="InterPro" id="IPR008999">
    <property type="entry name" value="Actin-crosslinking"/>
</dbReference>
<reference evidence="2" key="1">
    <citation type="submission" date="2022-10" db="EMBL/GenBank/DDBJ databases">
        <title>Genome assembly of Pristionchus species.</title>
        <authorList>
            <person name="Yoshida K."/>
            <person name="Sommer R.J."/>
        </authorList>
    </citation>
    <scope>NUCLEOTIDE SEQUENCE [LARGE SCALE GENOMIC DNA]</scope>
    <source>
        <strain evidence="2">RS5460</strain>
    </source>
</reference>
<evidence type="ECO:0000313" key="2">
    <source>
        <dbReference type="Proteomes" id="UP001328107"/>
    </source>
</evidence>
<name>A0AAN5DGX5_9BILA</name>
<dbReference type="GO" id="GO:0015629">
    <property type="term" value="C:actin cytoskeleton"/>
    <property type="evidence" value="ECO:0007669"/>
    <property type="project" value="TreeGrafter"/>
</dbReference>
<feature type="non-terminal residue" evidence="1">
    <location>
        <position position="1"/>
    </location>
</feature>
<sequence length="156" mass="17362">PGCSWIMWTSFTNKHGYWEIDECAATSVGGTIWILCEAEVSTTPESANISISTTETSSSYTPSAPAKPLAVASAIIAGQYCIKSRFDSYISVSKGPLNDWLIIFAPQCKECERWYIEDHHGKVAFKSYCFGNYLSARIDKLLNLEETPTKSMLWTP</sequence>
<protein>
    <submittedName>
        <fullName evidence="1">Uncharacterized protein</fullName>
    </submittedName>
</protein>
<dbReference type="InterPro" id="IPR052883">
    <property type="entry name" value="Hisactophilin"/>
</dbReference>
<dbReference type="Proteomes" id="UP001328107">
    <property type="component" value="Unassembled WGS sequence"/>
</dbReference>
<gene>
    <name evidence="1" type="ORF">PMAYCL1PPCAC_33263</name>
</gene>
<proteinExistence type="predicted"/>
<dbReference type="GO" id="GO:0051015">
    <property type="term" value="F:actin filament binding"/>
    <property type="evidence" value="ECO:0007669"/>
    <property type="project" value="TreeGrafter"/>
</dbReference>
<keyword evidence="2" id="KW-1185">Reference proteome</keyword>
<comment type="caution">
    <text evidence="1">The sequence shown here is derived from an EMBL/GenBank/DDBJ whole genome shotgun (WGS) entry which is preliminary data.</text>
</comment>
<dbReference type="GO" id="GO:0030041">
    <property type="term" value="P:actin filament polymerization"/>
    <property type="evidence" value="ECO:0007669"/>
    <property type="project" value="TreeGrafter"/>
</dbReference>
<dbReference type="SUPFAM" id="SSF50405">
    <property type="entry name" value="Actin-crosslinking proteins"/>
    <property type="match status" value="1"/>
</dbReference>
<dbReference type="AlphaFoldDB" id="A0AAN5DGX5"/>
<feature type="non-terminal residue" evidence="1">
    <location>
        <position position="156"/>
    </location>
</feature>
<accession>A0AAN5DGX5</accession>
<dbReference type="PANTHER" id="PTHR33351:SF1">
    <property type="entry name" value="IG-LIKE DOMAIN-CONTAINING PROTEIN-RELATED"/>
    <property type="match status" value="1"/>
</dbReference>
<dbReference type="EMBL" id="BTRK01000006">
    <property type="protein sequence ID" value="GMR63068.1"/>
    <property type="molecule type" value="Genomic_DNA"/>
</dbReference>
<evidence type="ECO:0000313" key="1">
    <source>
        <dbReference type="EMBL" id="GMR63068.1"/>
    </source>
</evidence>
<organism evidence="1 2">
    <name type="scientific">Pristionchus mayeri</name>
    <dbReference type="NCBI Taxonomy" id="1317129"/>
    <lineage>
        <taxon>Eukaryota</taxon>
        <taxon>Metazoa</taxon>
        <taxon>Ecdysozoa</taxon>
        <taxon>Nematoda</taxon>
        <taxon>Chromadorea</taxon>
        <taxon>Rhabditida</taxon>
        <taxon>Rhabditina</taxon>
        <taxon>Diplogasteromorpha</taxon>
        <taxon>Diplogasteroidea</taxon>
        <taxon>Neodiplogasteridae</taxon>
        <taxon>Pristionchus</taxon>
    </lineage>
</organism>
<dbReference type="Gene3D" id="2.80.10.50">
    <property type="match status" value="1"/>
</dbReference>